<dbReference type="KEGG" id="cfm:BJL90_17880"/>
<reference evidence="2 4" key="1">
    <citation type="submission" date="2016-10" db="EMBL/GenBank/DDBJ databases">
        <title>Complete Genome Sequence of Acetogen Clostridium formicoaceticum ATCC 27076.</title>
        <authorList>
            <person name="Bao T."/>
            <person name="Cheng C."/>
            <person name="Zhao J."/>
            <person name="Yang S.-T."/>
            <person name="Wang J."/>
            <person name="Wang M."/>
        </authorList>
    </citation>
    <scope>NUCLEOTIDE SEQUENCE [LARGE SCALE GENOMIC DNA]</scope>
    <source>
        <strain evidence="2 4">ATCC 27076</strain>
    </source>
</reference>
<organism evidence="3 5">
    <name type="scientific">Clostridium formicaceticum</name>
    <dbReference type="NCBI Taxonomy" id="1497"/>
    <lineage>
        <taxon>Bacteria</taxon>
        <taxon>Bacillati</taxon>
        <taxon>Bacillota</taxon>
        <taxon>Clostridia</taxon>
        <taxon>Eubacteriales</taxon>
        <taxon>Clostridiaceae</taxon>
        <taxon>Clostridium</taxon>
    </lineage>
</organism>
<protein>
    <submittedName>
        <fullName evidence="3">Uncharacterized protein</fullName>
    </submittedName>
</protein>
<name>A0AAC9RMR1_9CLOT</name>
<accession>A0AAC9RMR1</accession>
<evidence type="ECO:0000313" key="4">
    <source>
        <dbReference type="Proteomes" id="UP000177894"/>
    </source>
</evidence>
<dbReference type="RefSeq" id="WP_070971246.1">
    <property type="nucleotide sequence ID" value="NZ_CP017603.1"/>
</dbReference>
<evidence type="ECO:0000313" key="2">
    <source>
        <dbReference type="EMBL" id="AOY77557.1"/>
    </source>
</evidence>
<sequence length="160" mass="18639">MESIIIFIIFAIISSLFGKNKKNNKPPVPRETNGESETPTINHKGRLGELFKELKGDFETVFKENTASTEMAEEEPVYETPYEYENYYEEDMQDKDLKTKQVLEQRQPMRETRESLQEKTIYENEIQEKPVNQGISFDEKALLQGIIMSEILGKPKALKR</sequence>
<feature type="region of interest" description="Disordered" evidence="1">
    <location>
        <begin position="21"/>
        <end position="44"/>
    </location>
</feature>
<evidence type="ECO:0000313" key="3">
    <source>
        <dbReference type="EMBL" id="ARE88135.1"/>
    </source>
</evidence>
<evidence type="ECO:0000256" key="1">
    <source>
        <dbReference type="SAM" id="MobiDB-lite"/>
    </source>
</evidence>
<dbReference type="AlphaFoldDB" id="A0AAC9RMR1"/>
<gene>
    <name evidence="2" type="ORF">BJL90_17880</name>
    <name evidence="3" type="ORF">CLFO_25360</name>
</gene>
<dbReference type="Proteomes" id="UP000192478">
    <property type="component" value="Chromosome"/>
</dbReference>
<dbReference type="EMBL" id="CP020559">
    <property type="protein sequence ID" value="ARE88135.1"/>
    <property type="molecule type" value="Genomic_DNA"/>
</dbReference>
<dbReference type="EMBL" id="CP017603">
    <property type="protein sequence ID" value="AOY77557.1"/>
    <property type="molecule type" value="Genomic_DNA"/>
</dbReference>
<evidence type="ECO:0000313" key="5">
    <source>
        <dbReference type="Proteomes" id="UP000192478"/>
    </source>
</evidence>
<dbReference type="Proteomes" id="UP000177894">
    <property type="component" value="Chromosome"/>
</dbReference>
<proteinExistence type="predicted"/>
<reference evidence="3 5" key="2">
    <citation type="submission" date="2017-03" db="EMBL/GenBank/DDBJ databases">
        <title>Complete sequence of Clostridium formicaceticum DSM 92.</title>
        <authorList>
            <person name="Poehlein A."/>
            <person name="Karl M."/>
            <person name="Bengelsdorf F.R."/>
            <person name="Duerre P."/>
            <person name="Daniel R."/>
        </authorList>
    </citation>
    <scope>NUCLEOTIDE SEQUENCE [LARGE SCALE GENOMIC DNA]</scope>
    <source>
        <strain evidence="3 5">DSM 92</strain>
    </source>
</reference>
<keyword evidence="4" id="KW-1185">Reference proteome</keyword>